<evidence type="ECO:0000256" key="2">
    <source>
        <dbReference type="ARBA" id="ARBA00023125"/>
    </source>
</evidence>
<keyword evidence="7" id="KW-1185">Reference proteome</keyword>
<proteinExistence type="predicted"/>
<dbReference type="PANTHER" id="PTHR24567">
    <property type="entry name" value="CRP FAMILY TRANSCRIPTIONAL REGULATORY PROTEIN"/>
    <property type="match status" value="1"/>
</dbReference>
<dbReference type="SMART" id="SM00419">
    <property type="entry name" value="HTH_CRP"/>
    <property type="match status" value="1"/>
</dbReference>
<dbReference type="SUPFAM" id="SSF51206">
    <property type="entry name" value="cAMP-binding domain-like"/>
    <property type="match status" value="1"/>
</dbReference>
<dbReference type="SMART" id="SM00100">
    <property type="entry name" value="cNMP"/>
    <property type="match status" value="1"/>
</dbReference>
<evidence type="ECO:0000259" key="4">
    <source>
        <dbReference type="PROSITE" id="PS50042"/>
    </source>
</evidence>
<dbReference type="Pfam" id="PF13545">
    <property type="entry name" value="HTH_Crp_2"/>
    <property type="match status" value="1"/>
</dbReference>
<dbReference type="RefSeq" id="WP_341371828.1">
    <property type="nucleotide sequence ID" value="NZ_JBBPCO010000015.1"/>
</dbReference>
<dbReference type="Gene3D" id="2.60.120.10">
    <property type="entry name" value="Jelly Rolls"/>
    <property type="match status" value="1"/>
</dbReference>
<evidence type="ECO:0000313" key="7">
    <source>
        <dbReference type="Proteomes" id="UP001446205"/>
    </source>
</evidence>
<name>A0ABU9DB78_9PROT</name>
<dbReference type="InterPro" id="IPR018490">
    <property type="entry name" value="cNMP-bd_dom_sf"/>
</dbReference>
<dbReference type="InterPro" id="IPR036390">
    <property type="entry name" value="WH_DNA-bd_sf"/>
</dbReference>
<organism evidence="6 7">
    <name type="scientific">Thermithiobacillus plumbiphilus</name>
    <dbReference type="NCBI Taxonomy" id="1729899"/>
    <lineage>
        <taxon>Bacteria</taxon>
        <taxon>Pseudomonadati</taxon>
        <taxon>Pseudomonadota</taxon>
        <taxon>Acidithiobacillia</taxon>
        <taxon>Acidithiobacillales</taxon>
        <taxon>Thermithiobacillaceae</taxon>
        <taxon>Thermithiobacillus</taxon>
    </lineage>
</organism>
<dbReference type="InterPro" id="IPR014710">
    <property type="entry name" value="RmlC-like_jellyroll"/>
</dbReference>
<comment type="caution">
    <text evidence="6">The sequence shown here is derived from an EMBL/GenBank/DDBJ whole genome shotgun (WGS) entry which is preliminary data.</text>
</comment>
<evidence type="ECO:0000313" key="6">
    <source>
        <dbReference type="EMBL" id="MEK8090772.1"/>
    </source>
</evidence>
<gene>
    <name evidence="6" type="ORF">WOB96_13520</name>
</gene>
<evidence type="ECO:0000256" key="1">
    <source>
        <dbReference type="ARBA" id="ARBA00023015"/>
    </source>
</evidence>
<dbReference type="Proteomes" id="UP001446205">
    <property type="component" value="Unassembled WGS sequence"/>
</dbReference>
<dbReference type="PANTHER" id="PTHR24567:SF68">
    <property type="entry name" value="DNA-BINDING TRANSCRIPTIONAL DUAL REGULATOR CRP"/>
    <property type="match status" value="1"/>
</dbReference>
<dbReference type="PROSITE" id="PS51063">
    <property type="entry name" value="HTH_CRP_2"/>
    <property type="match status" value="1"/>
</dbReference>
<keyword evidence="1" id="KW-0805">Transcription regulation</keyword>
<dbReference type="InterPro" id="IPR000595">
    <property type="entry name" value="cNMP-bd_dom"/>
</dbReference>
<evidence type="ECO:0000259" key="5">
    <source>
        <dbReference type="PROSITE" id="PS51063"/>
    </source>
</evidence>
<reference evidence="6 7" key="1">
    <citation type="submission" date="2024-04" db="EMBL/GenBank/DDBJ databases">
        <authorList>
            <person name="Abashina T."/>
            <person name="Shaikin A."/>
        </authorList>
    </citation>
    <scope>NUCLEOTIDE SEQUENCE [LARGE SCALE GENOMIC DNA]</scope>
    <source>
        <strain evidence="6 7">AAFK</strain>
    </source>
</reference>
<dbReference type="InterPro" id="IPR012318">
    <property type="entry name" value="HTH_CRP"/>
</dbReference>
<feature type="domain" description="Cyclic nucleotide-binding" evidence="4">
    <location>
        <begin position="15"/>
        <end position="135"/>
    </location>
</feature>
<keyword evidence="2" id="KW-0238">DNA-binding</keyword>
<dbReference type="Gene3D" id="1.10.10.10">
    <property type="entry name" value="Winged helix-like DNA-binding domain superfamily/Winged helix DNA-binding domain"/>
    <property type="match status" value="1"/>
</dbReference>
<keyword evidence="3" id="KW-0804">Transcription</keyword>
<sequence>MLKDIDLQLLRKAPLFSSLGPQELGQLLDSASALSLQAGEQLFAEGEPAQAFYVVIEGSMRLYKLSAEGNEKVIELIQAGETFAEAVVFLGGRYPVHAAALSPARLIRIDNTEFVRALRSNNNLAMKMLASISMRLHQLVNDVRALSLESAGQRVAGYLLELAGEAGAGSEVLLPAQKHVIASRLGIKPETFSRVLTGLREQNLIDLEGQHIRLPDAAALRRWRDNHR</sequence>
<dbReference type="PROSITE" id="PS50042">
    <property type="entry name" value="CNMP_BINDING_3"/>
    <property type="match status" value="1"/>
</dbReference>
<dbReference type="InterPro" id="IPR050397">
    <property type="entry name" value="Env_Response_Regulators"/>
</dbReference>
<dbReference type="Pfam" id="PF00027">
    <property type="entry name" value="cNMP_binding"/>
    <property type="match status" value="1"/>
</dbReference>
<evidence type="ECO:0000256" key="3">
    <source>
        <dbReference type="ARBA" id="ARBA00023163"/>
    </source>
</evidence>
<dbReference type="EMBL" id="JBBPCO010000015">
    <property type="protein sequence ID" value="MEK8090772.1"/>
    <property type="molecule type" value="Genomic_DNA"/>
</dbReference>
<feature type="domain" description="HTH crp-type" evidence="5">
    <location>
        <begin position="149"/>
        <end position="218"/>
    </location>
</feature>
<dbReference type="SUPFAM" id="SSF46785">
    <property type="entry name" value="Winged helix' DNA-binding domain"/>
    <property type="match status" value="1"/>
</dbReference>
<protein>
    <submittedName>
        <fullName evidence="6">Crp/Fnr family transcriptional regulator</fullName>
    </submittedName>
</protein>
<dbReference type="InterPro" id="IPR036388">
    <property type="entry name" value="WH-like_DNA-bd_sf"/>
</dbReference>
<accession>A0ABU9DB78</accession>
<dbReference type="CDD" id="cd00038">
    <property type="entry name" value="CAP_ED"/>
    <property type="match status" value="1"/>
</dbReference>